<sequence>MDSYILTCFHHEGCVVGNPNPTYQ</sequence>
<gene>
    <name evidence="1" type="ORF">RDI58_015106</name>
</gene>
<comment type="caution">
    <text evidence="1">The sequence shown here is derived from an EMBL/GenBank/DDBJ whole genome shotgun (WGS) entry which is preliminary data.</text>
</comment>
<organism evidence="1 2">
    <name type="scientific">Solanum bulbocastanum</name>
    <name type="common">Wild potato</name>
    <dbReference type="NCBI Taxonomy" id="147425"/>
    <lineage>
        <taxon>Eukaryota</taxon>
        <taxon>Viridiplantae</taxon>
        <taxon>Streptophyta</taxon>
        <taxon>Embryophyta</taxon>
        <taxon>Tracheophyta</taxon>
        <taxon>Spermatophyta</taxon>
        <taxon>Magnoliopsida</taxon>
        <taxon>eudicotyledons</taxon>
        <taxon>Gunneridae</taxon>
        <taxon>Pentapetalae</taxon>
        <taxon>asterids</taxon>
        <taxon>lamiids</taxon>
        <taxon>Solanales</taxon>
        <taxon>Solanaceae</taxon>
        <taxon>Solanoideae</taxon>
        <taxon>Solaneae</taxon>
        <taxon>Solanum</taxon>
    </lineage>
</organism>
<proteinExistence type="predicted"/>
<accession>A0AAN8YCJ7</accession>
<dbReference type="EMBL" id="JBANQN010000006">
    <property type="protein sequence ID" value="KAK6786581.1"/>
    <property type="molecule type" value="Genomic_DNA"/>
</dbReference>
<reference evidence="1 2" key="1">
    <citation type="submission" date="2024-02" db="EMBL/GenBank/DDBJ databases">
        <title>de novo genome assembly of Solanum bulbocastanum strain 11H21.</title>
        <authorList>
            <person name="Hosaka A.J."/>
        </authorList>
    </citation>
    <scope>NUCLEOTIDE SEQUENCE [LARGE SCALE GENOMIC DNA]</scope>
    <source>
        <tissue evidence="1">Young leaves</tissue>
    </source>
</reference>
<evidence type="ECO:0000313" key="2">
    <source>
        <dbReference type="Proteomes" id="UP001371456"/>
    </source>
</evidence>
<dbReference type="AlphaFoldDB" id="A0AAN8YCJ7"/>
<evidence type="ECO:0000313" key="1">
    <source>
        <dbReference type="EMBL" id="KAK6786581.1"/>
    </source>
</evidence>
<keyword evidence="2" id="KW-1185">Reference proteome</keyword>
<protein>
    <submittedName>
        <fullName evidence="1">Uncharacterized protein</fullName>
    </submittedName>
</protein>
<name>A0AAN8YCJ7_SOLBU</name>
<dbReference type="Proteomes" id="UP001371456">
    <property type="component" value="Unassembled WGS sequence"/>
</dbReference>